<reference evidence="7 8" key="1">
    <citation type="submission" date="2018-10" db="EMBL/GenBank/DDBJ databases">
        <title>Draft genome of Mycobacterium hodleri strain B.</title>
        <authorList>
            <person name="Amande T.J."/>
            <person name="Mcgenity T.J."/>
        </authorList>
    </citation>
    <scope>NUCLEOTIDE SEQUENCE [LARGE SCALE GENOMIC DNA]</scope>
    <source>
        <strain evidence="7 8">B</strain>
    </source>
</reference>
<protein>
    <submittedName>
        <fullName evidence="7">FAD-dependent oxidoreductase</fullName>
    </submittedName>
</protein>
<evidence type="ECO:0000256" key="2">
    <source>
        <dbReference type="ARBA" id="ARBA00022630"/>
    </source>
</evidence>
<dbReference type="Gene3D" id="3.30.9.10">
    <property type="entry name" value="D-Amino Acid Oxidase, subunit A, domain 2"/>
    <property type="match status" value="1"/>
</dbReference>
<dbReference type="RefSeq" id="WP_142554797.1">
    <property type="nucleotide sequence ID" value="NZ_VIFX01000040.1"/>
</dbReference>
<dbReference type="PANTHER" id="PTHR10961">
    <property type="entry name" value="PEROXISOMAL SARCOSINE OXIDASE"/>
    <property type="match status" value="1"/>
</dbReference>
<keyword evidence="8" id="KW-1185">Reference proteome</keyword>
<evidence type="ECO:0000313" key="7">
    <source>
        <dbReference type="EMBL" id="TQR83714.1"/>
    </source>
</evidence>
<feature type="region of interest" description="Disordered" evidence="5">
    <location>
        <begin position="233"/>
        <end position="252"/>
    </location>
</feature>
<dbReference type="Gene3D" id="3.50.50.60">
    <property type="entry name" value="FAD/NAD(P)-binding domain"/>
    <property type="match status" value="1"/>
</dbReference>
<name>A0A544VUP9_9MYCO</name>
<feature type="domain" description="FAD dependent oxidoreductase" evidence="6">
    <location>
        <begin position="3"/>
        <end position="348"/>
    </location>
</feature>
<keyword evidence="3" id="KW-0274">FAD</keyword>
<dbReference type="InterPro" id="IPR006076">
    <property type="entry name" value="FAD-dep_OxRdtase"/>
</dbReference>
<dbReference type="GO" id="GO:0050660">
    <property type="term" value="F:flavin adenine dinucleotide binding"/>
    <property type="evidence" value="ECO:0007669"/>
    <property type="project" value="InterPro"/>
</dbReference>
<dbReference type="Proteomes" id="UP000315759">
    <property type="component" value="Unassembled WGS sequence"/>
</dbReference>
<dbReference type="SUPFAM" id="SSF54373">
    <property type="entry name" value="FAD-linked reductases, C-terminal domain"/>
    <property type="match status" value="1"/>
</dbReference>
<dbReference type="AlphaFoldDB" id="A0A544VUP9"/>
<evidence type="ECO:0000256" key="3">
    <source>
        <dbReference type="ARBA" id="ARBA00022827"/>
    </source>
</evidence>
<dbReference type="PANTHER" id="PTHR10961:SF7">
    <property type="entry name" value="FAD DEPENDENT OXIDOREDUCTASE DOMAIN-CONTAINING PROTEIN"/>
    <property type="match status" value="1"/>
</dbReference>
<dbReference type="GO" id="GO:0008115">
    <property type="term" value="F:sarcosine oxidase activity"/>
    <property type="evidence" value="ECO:0007669"/>
    <property type="project" value="TreeGrafter"/>
</dbReference>
<keyword evidence="4" id="KW-0560">Oxidoreductase</keyword>
<dbReference type="SUPFAM" id="SSF51905">
    <property type="entry name" value="FAD/NAD(P)-binding domain"/>
    <property type="match status" value="1"/>
</dbReference>
<evidence type="ECO:0000313" key="8">
    <source>
        <dbReference type="Proteomes" id="UP000315759"/>
    </source>
</evidence>
<dbReference type="Pfam" id="PF01266">
    <property type="entry name" value="DAO"/>
    <property type="match status" value="1"/>
</dbReference>
<evidence type="ECO:0000256" key="4">
    <source>
        <dbReference type="ARBA" id="ARBA00023002"/>
    </source>
</evidence>
<accession>A0A544VUP9</accession>
<dbReference type="EMBL" id="VIFX01000040">
    <property type="protein sequence ID" value="TQR83714.1"/>
    <property type="molecule type" value="Genomic_DNA"/>
</dbReference>
<evidence type="ECO:0000256" key="1">
    <source>
        <dbReference type="ARBA" id="ARBA00001974"/>
    </source>
</evidence>
<organism evidence="7 8">
    <name type="scientific">Mycolicibacterium hodleri</name>
    <dbReference type="NCBI Taxonomy" id="49897"/>
    <lineage>
        <taxon>Bacteria</taxon>
        <taxon>Bacillati</taxon>
        <taxon>Actinomycetota</taxon>
        <taxon>Actinomycetes</taxon>
        <taxon>Mycobacteriales</taxon>
        <taxon>Mycobacteriaceae</taxon>
        <taxon>Mycolicibacterium</taxon>
    </lineage>
</organism>
<gene>
    <name evidence="7" type="ORF">D8S82_25605</name>
</gene>
<evidence type="ECO:0000256" key="5">
    <source>
        <dbReference type="SAM" id="MobiDB-lite"/>
    </source>
</evidence>
<evidence type="ECO:0000259" key="6">
    <source>
        <dbReference type="Pfam" id="PF01266"/>
    </source>
</evidence>
<keyword evidence="2" id="KW-0285">Flavoprotein</keyword>
<dbReference type="InterPro" id="IPR045170">
    <property type="entry name" value="MTOX"/>
</dbReference>
<comment type="cofactor">
    <cofactor evidence="1">
        <name>FAD</name>
        <dbReference type="ChEBI" id="CHEBI:57692"/>
    </cofactor>
</comment>
<dbReference type="InterPro" id="IPR036188">
    <property type="entry name" value="FAD/NAD-bd_sf"/>
</dbReference>
<comment type="caution">
    <text evidence="7">The sequence shown here is derived from an EMBL/GenBank/DDBJ whole genome shotgun (WGS) entry which is preliminary data.</text>
</comment>
<sequence>MKCIVVGAGAWGLPAAAEMARRGHDVTLVDRHGPFNALSSSVGPTRLWRLADPNPARVRLARRGLEAMRRLADRANTEVFLTRGLVWRDDVSVPALLETLAAQDVQHIEVTAEDVGRFFPGLRPDGRDAVWQPAAGVVLAETSLRAQLLLLQKRGGATLFGHDVVDVDARTPGVRISFSDGRFIDADVAVLAPGPGAATLLSRVGVHVDLHPYLEQVVHFGDAADPHSSDALPGLFDGPTDRRPGVYGMPTPGRGYKIGLDTPLRDYQRSDEDRVPDPARTRAIRDFVCEGLASVPSTVVDEQVCVWTDSPDGSFVVDRLPEGVVFACGDSGEGFKYSALMGEVLADLAEGDAPDDDVAALSLERFAGGVPVRRGPHVMGRH</sequence>
<proteinExistence type="predicted"/>